<dbReference type="EMBL" id="JBJQND010000011">
    <property type="protein sequence ID" value="KAL3861937.1"/>
    <property type="molecule type" value="Genomic_DNA"/>
</dbReference>
<feature type="transmembrane region" description="Helical" evidence="7">
    <location>
        <begin position="7"/>
        <end position="26"/>
    </location>
</feature>
<dbReference type="PANTHER" id="PTHR34341:SF1">
    <property type="entry name" value="TRANSMEMBRANE PROTEIN 107"/>
    <property type="match status" value="1"/>
</dbReference>
<feature type="transmembrane region" description="Helical" evidence="7">
    <location>
        <begin position="110"/>
        <end position="132"/>
    </location>
</feature>
<dbReference type="Proteomes" id="UP001634394">
    <property type="component" value="Unassembled WGS sequence"/>
</dbReference>
<feature type="transmembrane region" description="Helical" evidence="7">
    <location>
        <begin position="50"/>
        <end position="71"/>
    </location>
</feature>
<dbReference type="AlphaFoldDB" id="A0ABD3VN33"/>
<gene>
    <name evidence="8" type="ORF">ACJMK2_007948</name>
</gene>
<reference evidence="8 9" key="1">
    <citation type="submission" date="2024-11" db="EMBL/GenBank/DDBJ databases">
        <title>Chromosome-level genome assembly of the freshwater bivalve Anodonta woodiana.</title>
        <authorList>
            <person name="Chen X."/>
        </authorList>
    </citation>
    <scope>NUCLEOTIDE SEQUENCE [LARGE SCALE GENOMIC DNA]</scope>
    <source>
        <strain evidence="8">MN2024</strain>
        <tissue evidence="8">Gills</tissue>
    </source>
</reference>
<dbReference type="GO" id="GO:0030030">
    <property type="term" value="P:cell projection organization"/>
    <property type="evidence" value="ECO:0007669"/>
    <property type="project" value="UniProtKB-KW"/>
</dbReference>
<comment type="subcellular location">
    <subcellularLocation>
        <location evidence="1">Membrane</location>
        <topology evidence="1">Multi-pass membrane protein</topology>
    </subcellularLocation>
</comment>
<organism evidence="8 9">
    <name type="scientific">Sinanodonta woodiana</name>
    <name type="common">Chinese pond mussel</name>
    <name type="synonym">Anodonta woodiana</name>
    <dbReference type="NCBI Taxonomy" id="1069815"/>
    <lineage>
        <taxon>Eukaryota</taxon>
        <taxon>Metazoa</taxon>
        <taxon>Spiralia</taxon>
        <taxon>Lophotrochozoa</taxon>
        <taxon>Mollusca</taxon>
        <taxon>Bivalvia</taxon>
        <taxon>Autobranchia</taxon>
        <taxon>Heteroconchia</taxon>
        <taxon>Palaeoheterodonta</taxon>
        <taxon>Unionida</taxon>
        <taxon>Unionoidea</taxon>
        <taxon>Unionidae</taxon>
        <taxon>Unioninae</taxon>
        <taxon>Sinanodonta</taxon>
    </lineage>
</organism>
<accession>A0ABD3VN33</accession>
<name>A0ABD3VN33_SINWO</name>
<keyword evidence="6 7" id="KW-0472">Membrane</keyword>
<keyword evidence="3 7" id="KW-0812">Transmembrane</keyword>
<dbReference type="PANTHER" id="PTHR34341">
    <property type="entry name" value="TRANSMEMBRANE PROTEIN 107"/>
    <property type="match status" value="1"/>
</dbReference>
<keyword evidence="4" id="KW-0970">Cilium biogenesis/degradation</keyword>
<evidence type="ECO:0000256" key="1">
    <source>
        <dbReference type="ARBA" id="ARBA00004141"/>
    </source>
</evidence>
<protein>
    <recommendedName>
        <fullName evidence="2">Transmembrane protein 107</fullName>
    </recommendedName>
</protein>
<evidence type="ECO:0000256" key="4">
    <source>
        <dbReference type="ARBA" id="ARBA00022794"/>
    </source>
</evidence>
<keyword evidence="9" id="KW-1185">Reference proteome</keyword>
<dbReference type="InterPro" id="IPR029248">
    <property type="entry name" value="TMEM107"/>
</dbReference>
<evidence type="ECO:0000313" key="9">
    <source>
        <dbReference type="Proteomes" id="UP001634394"/>
    </source>
</evidence>
<keyword evidence="5 7" id="KW-1133">Transmembrane helix</keyword>
<dbReference type="GO" id="GO:0016020">
    <property type="term" value="C:membrane"/>
    <property type="evidence" value="ECO:0007669"/>
    <property type="project" value="UniProtKB-SubCell"/>
</dbReference>
<evidence type="ECO:0000256" key="3">
    <source>
        <dbReference type="ARBA" id="ARBA00022692"/>
    </source>
</evidence>
<feature type="transmembrane region" description="Helical" evidence="7">
    <location>
        <begin position="83"/>
        <end position="104"/>
    </location>
</feature>
<evidence type="ECO:0000256" key="2">
    <source>
        <dbReference type="ARBA" id="ARBA00015652"/>
    </source>
</evidence>
<evidence type="ECO:0000256" key="6">
    <source>
        <dbReference type="ARBA" id="ARBA00023136"/>
    </source>
</evidence>
<evidence type="ECO:0000256" key="7">
    <source>
        <dbReference type="SAM" id="Phobius"/>
    </source>
</evidence>
<evidence type="ECO:0000313" key="8">
    <source>
        <dbReference type="EMBL" id="KAL3861937.1"/>
    </source>
</evidence>
<sequence>MKVTGLVPARFLTMVAHIVILIFILWSRDSNVKQCLPSTYTQSQYSEKDLQLIIGLSVGLGLFLFELIGFFGGITMFAPFQSLLSTAAHAGATVALVFFLFDFWSCDTYWYIFGFCSAFPAFTEIITMIIILRKTY</sequence>
<proteinExistence type="predicted"/>
<dbReference type="Pfam" id="PF14995">
    <property type="entry name" value="TMEM107"/>
    <property type="match status" value="1"/>
</dbReference>
<evidence type="ECO:0000256" key="5">
    <source>
        <dbReference type="ARBA" id="ARBA00022989"/>
    </source>
</evidence>
<comment type="caution">
    <text evidence="8">The sequence shown here is derived from an EMBL/GenBank/DDBJ whole genome shotgun (WGS) entry which is preliminary data.</text>
</comment>